<dbReference type="STRING" id="341663.Q0C858"/>
<dbReference type="RefSeq" id="XP_001209428.1">
    <property type="nucleotide sequence ID" value="XM_001209428.1"/>
</dbReference>
<dbReference type="PROSITE" id="PS00202">
    <property type="entry name" value="RUBREDOXIN"/>
    <property type="match status" value="1"/>
</dbReference>
<sequence length="649" mass="72454">MEAIEDEEPIYELAVECERLFVQQISKLNDEDQPNGAKVLSELSQRFAAWAAFLGVFAVSNVVFERDDFPACIATGSSDARQSSLQPSCIRIYNLDAILGAIGRLEHLGFSIRNSSMTSEVTKSRKFAETFDVASFEGLAYLSVKKLYPDVSEGLLEQLTRSMTETYSRFLHRKYRQEQFQAPRSRPRTAVPLSTNAEEPVEDSDAKSPVDVQKRESREGGGSTTTLLQGRSAHVLPISEPTSVDSQGVPKRVEKMPSPAEKDETTSILANQMDYPPPTKGSLTCEWCFRPLPTDLFEGAKWRRHVNEDFEPYICISENCSEPLVRFASSTQWMEHMLTTHGKSWHREAHVLPTWACPLCGDGHATFAGPGVLTEHLENLHTGTFTVSQVQAIVRQSQFWSPRGQDICPLCCLPVQGIHDPLSKETGDGNPQTTSRDREPQDFFGPSSSNTARLGMIASHVAGHLQGIMLLTLRLISIDVAMDVSADNQSAPGRTDDQSSPIRSFIEDISLPTDGEIDPDHDPLEHIVPDCEQVDWSTISRRYEASTEPYLEDIPLEGVASQQSGDQDYLGWDLEEFISNYPTRKSRDKNCLGQDLEEFISNPPLGAPRDYKYLDWDLEEFISNPPTGPIQDQEYLGQDLEKFIGDAPI</sequence>
<dbReference type="VEuPathDB" id="FungiDB:ATEG_10126"/>
<evidence type="ECO:0000256" key="2">
    <source>
        <dbReference type="SAM" id="MobiDB-lite"/>
    </source>
</evidence>
<evidence type="ECO:0000256" key="1">
    <source>
        <dbReference type="ARBA" id="ARBA00022723"/>
    </source>
</evidence>
<feature type="domain" description="C2H2-type" evidence="3">
    <location>
        <begin position="355"/>
        <end position="381"/>
    </location>
</feature>
<reference evidence="5" key="1">
    <citation type="submission" date="2005-09" db="EMBL/GenBank/DDBJ databases">
        <title>Annotation of the Aspergillus terreus NIH2624 genome.</title>
        <authorList>
            <person name="Birren B.W."/>
            <person name="Lander E.S."/>
            <person name="Galagan J.E."/>
            <person name="Nusbaum C."/>
            <person name="Devon K."/>
            <person name="Henn M."/>
            <person name="Ma L.-J."/>
            <person name="Jaffe D.B."/>
            <person name="Butler J."/>
            <person name="Alvarez P."/>
            <person name="Gnerre S."/>
            <person name="Grabherr M."/>
            <person name="Kleber M."/>
            <person name="Mauceli E.W."/>
            <person name="Brockman W."/>
            <person name="Rounsley S."/>
            <person name="Young S.K."/>
            <person name="LaButti K."/>
            <person name="Pushparaj V."/>
            <person name="DeCaprio D."/>
            <person name="Crawford M."/>
            <person name="Koehrsen M."/>
            <person name="Engels R."/>
            <person name="Montgomery P."/>
            <person name="Pearson M."/>
            <person name="Howarth C."/>
            <person name="Larson L."/>
            <person name="Luoma S."/>
            <person name="White J."/>
            <person name="Alvarado L."/>
            <person name="Kodira C.D."/>
            <person name="Zeng Q."/>
            <person name="Oleary S."/>
            <person name="Yandava C."/>
            <person name="Denning D.W."/>
            <person name="Nierman W.C."/>
            <person name="Milne T."/>
            <person name="Madden K."/>
        </authorList>
    </citation>
    <scope>NUCLEOTIDE SEQUENCE [LARGE SCALE GENOMIC DNA]</scope>
    <source>
        <strain evidence="5">NIH 2624 / FGSC A1156</strain>
    </source>
</reference>
<accession>Q0C858</accession>
<feature type="domain" description="C2H2-type" evidence="3">
    <location>
        <begin position="313"/>
        <end position="341"/>
    </location>
</feature>
<evidence type="ECO:0000259" key="3">
    <source>
        <dbReference type="SMART" id="SM00355"/>
    </source>
</evidence>
<keyword evidence="1" id="KW-0479">Metal-binding</keyword>
<organism evidence="4 5">
    <name type="scientific">Aspergillus terreus (strain NIH 2624 / FGSC A1156)</name>
    <dbReference type="NCBI Taxonomy" id="341663"/>
    <lineage>
        <taxon>Eukaryota</taxon>
        <taxon>Fungi</taxon>
        <taxon>Dikarya</taxon>
        <taxon>Ascomycota</taxon>
        <taxon>Pezizomycotina</taxon>
        <taxon>Eurotiomycetes</taxon>
        <taxon>Eurotiomycetidae</taxon>
        <taxon>Eurotiales</taxon>
        <taxon>Aspergillaceae</taxon>
        <taxon>Aspergillus</taxon>
        <taxon>Aspergillus subgen. Circumdati</taxon>
    </lineage>
</organism>
<feature type="region of interest" description="Disordered" evidence="2">
    <location>
        <begin position="178"/>
        <end position="264"/>
    </location>
</feature>
<evidence type="ECO:0000313" key="4">
    <source>
        <dbReference type="EMBL" id="EAU29575.1"/>
    </source>
</evidence>
<dbReference type="Proteomes" id="UP000007963">
    <property type="component" value="Unassembled WGS sequence"/>
</dbReference>
<feature type="region of interest" description="Disordered" evidence="2">
    <location>
        <begin position="422"/>
        <end position="444"/>
    </location>
</feature>
<protein>
    <recommendedName>
        <fullName evidence="3">C2H2-type domain-containing protein</fullName>
    </recommendedName>
</protein>
<dbReference type="OrthoDB" id="4357809at2759"/>
<dbReference type="GeneID" id="4319666"/>
<dbReference type="InterPro" id="IPR018527">
    <property type="entry name" value="Rubredoxin_Fe_BS"/>
</dbReference>
<dbReference type="AlphaFoldDB" id="Q0C858"/>
<evidence type="ECO:0000313" key="5">
    <source>
        <dbReference type="Proteomes" id="UP000007963"/>
    </source>
</evidence>
<gene>
    <name evidence="4" type="ORF">ATEG_10126</name>
</gene>
<dbReference type="SMART" id="SM00355">
    <property type="entry name" value="ZnF_C2H2"/>
    <property type="match status" value="2"/>
</dbReference>
<dbReference type="HOGENOM" id="CLU_013120_1_0_1"/>
<dbReference type="eggNOG" id="ENOG502SK7Q">
    <property type="taxonomic scope" value="Eukaryota"/>
</dbReference>
<feature type="compositionally biased region" description="Basic and acidic residues" evidence="2">
    <location>
        <begin position="204"/>
        <end position="219"/>
    </location>
</feature>
<name>Q0C858_ASPTN</name>
<feature type="compositionally biased region" description="Basic and acidic residues" evidence="2">
    <location>
        <begin position="251"/>
        <end position="264"/>
    </location>
</feature>
<proteinExistence type="predicted"/>
<dbReference type="GO" id="GO:0046872">
    <property type="term" value="F:metal ion binding"/>
    <property type="evidence" value="ECO:0007669"/>
    <property type="project" value="UniProtKB-KW"/>
</dbReference>
<dbReference type="PANTHER" id="PTHR35391:SF5">
    <property type="entry name" value="DUF6590 DOMAIN-CONTAINING PROTEIN"/>
    <property type="match status" value="1"/>
</dbReference>
<dbReference type="EMBL" id="CH476609">
    <property type="protein sequence ID" value="EAU29575.1"/>
    <property type="molecule type" value="Genomic_DNA"/>
</dbReference>
<dbReference type="InterPro" id="IPR013087">
    <property type="entry name" value="Znf_C2H2_type"/>
</dbReference>
<dbReference type="OMA" id="MARHIAG"/>
<dbReference type="PANTHER" id="PTHR35391">
    <property type="entry name" value="C2H2-TYPE DOMAIN-CONTAINING PROTEIN-RELATED"/>
    <property type="match status" value="1"/>
</dbReference>